<keyword evidence="1" id="KW-0472">Membrane</keyword>
<sequence length="449" mass="48038">MMRSPIEQYELRALEGNAESITEHGRVLGVLADTMESTAERLVELGDSSMYWSQATDKLSTTAAEVEEDLRAAAVRYRLTGEVVEAYGKELDTAQDWINPNIENIRAAEEEYQSALQAVEEAKDDRDGLARVWLWETEPTAEQTADAEDAVTTAEGTLSGAKETRDALWSTFETKFGDWSAAYDTAVDGIEDAMDSADNNDGFWEAFDNFLDVLGWVVLALGVIALVIGAPLTGLLALVIVGISAAILIGELIQFAAGEATLSDVLWAGLGLLPFGAGKLLSRGAPALRPLINGARGSAVVGVRSGLPAMRLQSMLKVTSNGWFRLPSMQLRGPIANASTPWRWLRAPANVRAGLPAPGMLVSPRNALLHGGPEAAQVQTFVHTMRNSPYSGHLVDLLRNPAITSPASQWQRIGFASVYGSSGAIGLTGLLGVDLPVVENITIDNGPVR</sequence>
<accession>A0AA94HLA9</accession>
<name>A0AA94HLA9_9MICO</name>
<keyword evidence="1" id="KW-1133">Transmembrane helix</keyword>
<evidence type="ECO:0000313" key="2">
    <source>
        <dbReference type="EMBL" id="SFS03397.1"/>
    </source>
</evidence>
<evidence type="ECO:0000256" key="1">
    <source>
        <dbReference type="SAM" id="Phobius"/>
    </source>
</evidence>
<feature type="transmembrane region" description="Helical" evidence="1">
    <location>
        <begin position="210"/>
        <end position="228"/>
    </location>
</feature>
<keyword evidence="1" id="KW-0812">Transmembrane</keyword>
<evidence type="ECO:0000313" key="3">
    <source>
        <dbReference type="Proteomes" id="UP000198506"/>
    </source>
</evidence>
<gene>
    <name evidence="2" type="ORF">SAMN04487783_0744</name>
</gene>
<proteinExistence type="predicted"/>
<protein>
    <submittedName>
        <fullName evidence="2">Uncharacterized protein</fullName>
    </submittedName>
</protein>
<dbReference type="Proteomes" id="UP000198506">
    <property type="component" value="Unassembled WGS sequence"/>
</dbReference>
<dbReference type="EMBL" id="FOZN01000001">
    <property type="protein sequence ID" value="SFS03397.1"/>
    <property type="molecule type" value="Genomic_DNA"/>
</dbReference>
<organism evidence="2 3">
    <name type="scientific">Agrococcus baldri</name>
    <dbReference type="NCBI Taxonomy" id="153730"/>
    <lineage>
        <taxon>Bacteria</taxon>
        <taxon>Bacillati</taxon>
        <taxon>Actinomycetota</taxon>
        <taxon>Actinomycetes</taxon>
        <taxon>Micrococcales</taxon>
        <taxon>Microbacteriaceae</taxon>
        <taxon>Agrococcus</taxon>
    </lineage>
</organism>
<feature type="transmembrane region" description="Helical" evidence="1">
    <location>
        <begin position="235"/>
        <end position="253"/>
    </location>
</feature>
<reference evidence="2 3" key="1">
    <citation type="submission" date="2016-10" db="EMBL/GenBank/DDBJ databases">
        <authorList>
            <person name="Varghese N."/>
            <person name="Submissions S."/>
        </authorList>
    </citation>
    <scope>NUCLEOTIDE SEQUENCE [LARGE SCALE GENOMIC DNA]</scope>
    <source>
        <strain evidence="2 3">IAM 15147</strain>
    </source>
</reference>
<dbReference type="AlphaFoldDB" id="A0AA94HLA9"/>
<comment type="caution">
    <text evidence="2">The sequence shown here is derived from an EMBL/GenBank/DDBJ whole genome shotgun (WGS) entry which is preliminary data.</text>
</comment>
<keyword evidence="3" id="KW-1185">Reference proteome</keyword>